<protein>
    <recommendedName>
        <fullName evidence="2">DUF1985 domain-containing protein</fullName>
    </recommendedName>
</protein>
<evidence type="ECO:0000259" key="2">
    <source>
        <dbReference type="Pfam" id="PF09331"/>
    </source>
</evidence>
<dbReference type="Proteomes" id="UP000886595">
    <property type="component" value="Unassembled WGS sequence"/>
</dbReference>
<organism evidence="3 4">
    <name type="scientific">Brassica carinata</name>
    <name type="common">Ethiopian mustard</name>
    <name type="synonym">Abyssinian cabbage</name>
    <dbReference type="NCBI Taxonomy" id="52824"/>
    <lineage>
        <taxon>Eukaryota</taxon>
        <taxon>Viridiplantae</taxon>
        <taxon>Streptophyta</taxon>
        <taxon>Embryophyta</taxon>
        <taxon>Tracheophyta</taxon>
        <taxon>Spermatophyta</taxon>
        <taxon>Magnoliopsida</taxon>
        <taxon>eudicotyledons</taxon>
        <taxon>Gunneridae</taxon>
        <taxon>Pentapetalae</taxon>
        <taxon>rosids</taxon>
        <taxon>malvids</taxon>
        <taxon>Brassicales</taxon>
        <taxon>Brassicaceae</taxon>
        <taxon>Brassiceae</taxon>
        <taxon>Brassica</taxon>
    </lineage>
</organism>
<evidence type="ECO:0000256" key="1">
    <source>
        <dbReference type="SAM" id="MobiDB-lite"/>
    </source>
</evidence>
<evidence type="ECO:0000313" key="4">
    <source>
        <dbReference type="Proteomes" id="UP000886595"/>
    </source>
</evidence>
<evidence type="ECO:0000313" key="3">
    <source>
        <dbReference type="EMBL" id="KAG2299803.1"/>
    </source>
</evidence>
<dbReference type="Pfam" id="PF09331">
    <property type="entry name" value="DUF1985"/>
    <property type="match status" value="1"/>
</dbReference>
<dbReference type="AlphaFoldDB" id="A0A8X7S503"/>
<dbReference type="PANTHER" id="PTHR48449">
    <property type="entry name" value="DUF1985 DOMAIN-CONTAINING PROTEIN"/>
    <property type="match status" value="1"/>
</dbReference>
<proteinExistence type="predicted"/>
<dbReference type="OrthoDB" id="1194650at2759"/>
<dbReference type="InterPro" id="IPR015410">
    <property type="entry name" value="DUF1985"/>
</dbReference>
<sequence length="566" mass="62839">MGSCFGKLFQLPSRRCSYSSVMIHAMLVRKVATKKRYEVWPVFGGNPWRFSLVEFGAVTGLPRGEFANGYVPDFEPAYKEEEYGYWDKLFDCRRDITIPDLVRMVTEDLTLSRGRRLRLCLIIIIDGVLKAATMPVRPTMKHVKLVENLKEFLSFPWGRESFFWTVRTMIPEKMLQGKVDDPEGDFCTKLRQKTKKMGGFPLALQLAAYEMIPQLLARLSGNDDEKLIDFSKAPQHRGLTLVDVLEAEHHPEVSDDSERARDGRVLEVIDGGGLKELADKAQDESRQIAEDFGGLDKLVGDIVKEHGGAEGMGCVGSGAQELLIVPEAESCIVGPSETHLEDSTEIVAGGPGADADLKDDDGATVEGNRARGQNEEDQSVDDVVGVLEAETEKKEIDCPVLGEPSSSKIVEGTDETGGLCQNVTQGVTYLSDTSPCPSSEKHKPEEDEAHLASLLLAKEPFSMGQIFPGVEDTDFGYFEQVLLANPKALHLGVGLYDLDNEFFLDLATPQKWVSTKHMEVLVDFLGEWHAELLRENRTMFVAPWFMEKLVGKAKTFKSSAHKEGIF</sequence>
<feature type="domain" description="DUF1985" evidence="2">
    <location>
        <begin position="27"/>
        <end position="167"/>
    </location>
</feature>
<feature type="region of interest" description="Disordered" evidence="1">
    <location>
        <begin position="350"/>
        <end position="379"/>
    </location>
</feature>
<name>A0A8X7S503_BRACI</name>
<accession>A0A8X7S503</accession>
<dbReference type="PANTHER" id="PTHR48449:SF1">
    <property type="entry name" value="DUF1985 DOMAIN-CONTAINING PROTEIN"/>
    <property type="match status" value="1"/>
</dbReference>
<dbReference type="EMBL" id="JAAMPC010000008">
    <property type="protein sequence ID" value="KAG2299803.1"/>
    <property type="molecule type" value="Genomic_DNA"/>
</dbReference>
<keyword evidence="4" id="KW-1185">Reference proteome</keyword>
<reference evidence="3 4" key="1">
    <citation type="submission" date="2020-02" db="EMBL/GenBank/DDBJ databases">
        <authorList>
            <person name="Ma Q."/>
            <person name="Huang Y."/>
            <person name="Song X."/>
            <person name="Pei D."/>
        </authorList>
    </citation>
    <scope>NUCLEOTIDE SEQUENCE [LARGE SCALE GENOMIC DNA]</scope>
    <source>
        <strain evidence="3">Sxm20200214</strain>
        <tissue evidence="3">Leaf</tissue>
    </source>
</reference>
<comment type="caution">
    <text evidence="3">The sequence shown here is derived from an EMBL/GenBank/DDBJ whole genome shotgun (WGS) entry which is preliminary data.</text>
</comment>
<gene>
    <name evidence="3" type="ORF">Bca52824_036275</name>
</gene>